<organism evidence="11 12">
    <name type="scientific">Caldicellulosiruptor diazotrophicus</name>
    <dbReference type="NCBI Taxonomy" id="2806205"/>
    <lineage>
        <taxon>Bacteria</taxon>
        <taxon>Bacillati</taxon>
        <taxon>Bacillota</taxon>
        <taxon>Bacillota incertae sedis</taxon>
        <taxon>Caldicellulosiruptorales</taxon>
        <taxon>Caldicellulosiruptoraceae</taxon>
        <taxon>Caldicellulosiruptor</taxon>
    </lineage>
</organism>
<dbReference type="Gene3D" id="3.30.70.100">
    <property type="match status" value="1"/>
</dbReference>
<evidence type="ECO:0000256" key="4">
    <source>
        <dbReference type="ARBA" id="ARBA00022692"/>
    </source>
</evidence>
<feature type="transmembrane region" description="Helical" evidence="7">
    <location>
        <begin position="89"/>
        <end position="109"/>
    </location>
</feature>
<comment type="similarity">
    <text evidence="2">Belongs to the MscS (TC 1.A.23) family.</text>
</comment>
<dbReference type="SUPFAM" id="SSF50182">
    <property type="entry name" value="Sm-like ribonucleoproteins"/>
    <property type="match status" value="1"/>
</dbReference>
<evidence type="ECO:0000256" key="3">
    <source>
        <dbReference type="ARBA" id="ARBA00022475"/>
    </source>
</evidence>
<dbReference type="Gene3D" id="1.10.287.1260">
    <property type="match status" value="1"/>
</dbReference>
<feature type="domain" description="Mechanosensitive ion channel MscS" evidence="8">
    <location>
        <begin position="112"/>
        <end position="176"/>
    </location>
</feature>
<feature type="domain" description="Mechanosensitive ion channel MscS C-terminal" evidence="9">
    <location>
        <begin position="183"/>
        <end position="260"/>
    </location>
</feature>
<dbReference type="Proteomes" id="UP000663623">
    <property type="component" value="Chromosome"/>
</dbReference>
<dbReference type="InterPro" id="IPR023408">
    <property type="entry name" value="MscS_beta-dom_sf"/>
</dbReference>
<evidence type="ECO:0000259" key="8">
    <source>
        <dbReference type="Pfam" id="PF00924"/>
    </source>
</evidence>
<feature type="transmembrane region" description="Helical" evidence="7">
    <location>
        <begin position="62"/>
        <end position="83"/>
    </location>
</feature>
<dbReference type="Pfam" id="PF21082">
    <property type="entry name" value="MS_channel_3rd"/>
    <property type="match status" value="1"/>
</dbReference>
<evidence type="ECO:0000259" key="9">
    <source>
        <dbReference type="Pfam" id="PF21082"/>
    </source>
</evidence>
<keyword evidence="5 7" id="KW-1133">Transmembrane helix</keyword>
<dbReference type="InterPro" id="IPR010920">
    <property type="entry name" value="LSM_dom_sf"/>
</dbReference>
<evidence type="ECO:0000256" key="6">
    <source>
        <dbReference type="ARBA" id="ARBA00023136"/>
    </source>
</evidence>
<reference evidence="11 12" key="1">
    <citation type="submission" date="2021-02" db="EMBL/GenBank/DDBJ databases">
        <title>Nitrogen-fixing ability and nitrogen fixation related genes of thermophilic fermentative bacteria in the genus Caldicellulosiruptor.</title>
        <authorList>
            <person name="Chen Y."/>
            <person name="Nishihara A."/>
            <person name="Haruta S."/>
        </authorList>
    </citation>
    <scope>NUCLEOTIDE SEQUENCE [LARGE SCALE GENOMIC DNA]</scope>
    <source>
        <strain evidence="11 12">YA01</strain>
    </source>
</reference>
<evidence type="ECO:0000313" key="12">
    <source>
        <dbReference type="Proteomes" id="UP000663623"/>
    </source>
</evidence>
<dbReference type="InterPro" id="IPR049278">
    <property type="entry name" value="MS_channel_C"/>
</dbReference>
<keyword evidence="12" id="KW-1185">Reference proteome</keyword>
<dbReference type="InterPro" id="IPR049142">
    <property type="entry name" value="MS_channel_1st"/>
</dbReference>
<protein>
    <submittedName>
        <fullName evidence="11">Mechanosensitive ion channel protein MscS</fullName>
    </submittedName>
</protein>
<dbReference type="Pfam" id="PF21088">
    <property type="entry name" value="MS_channel_1st"/>
    <property type="match status" value="1"/>
</dbReference>
<dbReference type="EMBL" id="AP024480">
    <property type="protein sequence ID" value="BCS81917.1"/>
    <property type="molecule type" value="Genomic_DNA"/>
</dbReference>
<evidence type="ECO:0000256" key="2">
    <source>
        <dbReference type="ARBA" id="ARBA00008017"/>
    </source>
</evidence>
<evidence type="ECO:0000259" key="10">
    <source>
        <dbReference type="Pfam" id="PF21088"/>
    </source>
</evidence>
<accession>A0ABM7NP85</accession>
<proteinExistence type="inferred from homology"/>
<evidence type="ECO:0000256" key="1">
    <source>
        <dbReference type="ARBA" id="ARBA00004651"/>
    </source>
</evidence>
<feature type="domain" description="Mechanosensitive ion channel transmembrane helices 2/3" evidence="10">
    <location>
        <begin position="70"/>
        <end position="110"/>
    </location>
</feature>
<keyword evidence="4 7" id="KW-0812">Transmembrane</keyword>
<name>A0ABM7NP85_9FIRM</name>
<evidence type="ECO:0000256" key="7">
    <source>
        <dbReference type="SAM" id="Phobius"/>
    </source>
</evidence>
<evidence type="ECO:0000313" key="11">
    <source>
        <dbReference type="EMBL" id="BCS81917.1"/>
    </source>
</evidence>
<dbReference type="Pfam" id="PF00924">
    <property type="entry name" value="MS_channel_2nd"/>
    <property type="match status" value="1"/>
</dbReference>
<sequence>MMYLNIGKISDMILKYSGKIIYSLIIIVVGFLFLKFSNRMLEKWKKKQRSSVFPINQKRIDTLAALFKSIIKYSIYFLIIVLILENFNVSIKTILAVAGIGGLAIGFGAQSLIKDVIAGLFLIIEDQLSVGDYVTIDGRSGTVKEMGIKTIKIQDYNGSIHIIPNGSIGAITNWSRHNSKAIVDVKLNTKMNFDEVSLKLQEVFKEIEEEFKEDIVTPPQIVGIVDTNWIEYTLRIVTETKPLRHWDLERAMRKKIIEKLFVN</sequence>
<evidence type="ECO:0000256" key="5">
    <source>
        <dbReference type="ARBA" id="ARBA00022989"/>
    </source>
</evidence>
<keyword evidence="6 7" id="KW-0472">Membrane</keyword>
<keyword evidence="3" id="KW-1003">Cell membrane</keyword>
<dbReference type="PANTHER" id="PTHR30460:SF0">
    <property type="entry name" value="MODERATE CONDUCTANCE MECHANOSENSITIVE CHANNEL YBIO"/>
    <property type="match status" value="1"/>
</dbReference>
<dbReference type="InterPro" id="IPR006685">
    <property type="entry name" value="MscS_channel_2nd"/>
</dbReference>
<dbReference type="InterPro" id="IPR045276">
    <property type="entry name" value="YbiO_bact"/>
</dbReference>
<feature type="transmembrane region" description="Helical" evidence="7">
    <location>
        <begin position="20"/>
        <end position="41"/>
    </location>
</feature>
<dbReference type="SUPFAM" id="SSF82861">
    <property type="entry name" value="Mechanosensitive channel protein MscS (YggB), transmembrane region"/>
    <property type="match status" value="1"/>
</dbReference>
<gene>
    <name evidence="11" type="ORF">CaldiYA01_18770</name>
</gene>
<comment type="subcellular location">
    <subcellularLocation>
        <location evidence="1">Cell membrane</location>
        <topology evidence="1">Multi-pass membrane protein</topology>
    </subcellularLocation>
</comment>
<dbReference type="InterPro" id="IPR011014">
    <property type="entry name" value="MscS_channel_TM-2"/>
</dbReference>
<dbReference type="Gene3D" id="2.30.30.60">
    <property type="match status" value="1"/>
</dbReference>
<dbReference type="PANTHER" id="PTHR30460">
    <property type="entry name" value="MODERATE CONDUCTANCE MECHANOSENSITIVE CHANNEL YBIO"/>
    <property type="match status" value="1"/>
</dbReference>